<evidence type="ECO:0000256" key="1">
    <source>
        <dbReference type="ARBA" id="ARBA00004651"/>
    </source>
</evidence>
<feature type="transmembrane region" description="Helical" evidence="7">
    <location>
        <begin position="755"/>
        <end position="780"/>
    </location>
</feature>
<dbReference type="RefSeq" id="WP_152227132.1">
    <property type="nucleotide sequence ID" value="NZ_BAAALV010000002.1"/>
</dbReference>
<keyword evidence="5 7" id="KW-0472">Membrane</keyword>
<keyword evidence="4 7" id="KW-1133">Transmembrane helix</keyword>
<feature type="domain" description="MacB-like periplasmic core" evidence="9">
    <location>
        <begin position="22"/>
        <end position="229"/>
    </location>
</feature>
<evidence type="ECO:0000256" key="5">
    <source>
        <dbReference type="ARBA" id="ARBA00023136"/>
    </source>
</evidence>
<dbReference type="EMBL" id="BAAALV010000002">
    <property type="protein sequence ID" value="GAA1915247.1"/>
    <property type="molecule type" value="Genomic_DNA"/>
</dbReference>
<feature type="domain" description="ABC3 transporter permease C-terminal" evidence="8">
    <location>
        <begin position="713"/>
        <end position="830"/>
    </location>
</feature>
<comment type="similarity">
    <text evidence="6">Belongs to the ABC-4 integral membrane protein family.</text>
</comment>
<evidence type="ECO:0000313" key="11">
    <source>
        <dbReference type="Proteomes" id="UP001500784"/>
    </source>
</evidence>
<keyword evidence="11" id="KW-1185">Reference proteome</keyword>
<protein>
    <submittedName>
        <fullName evidence="10">FtsX-like permease family protein</fullName>
    </submittedName>
</protein>
<feature type="transmembrane region" description="Helical" evidence="7">
    <location>
        <begin position="434"/>
        <end position="454"/>
    </location>
</feature>
<evidence type="ECO:0000259" key="9">
    <source>
        <dbReference type="Pfam" id="PF12704"/>
    </source>
</evidence>
<dbReference type="InterPro" id="IPR003838">
    <property type="entry name" value="ABC3_permease_C"/>
</dbReference>
<evidence type="ECO:0000313" key="10">
    <source>
        <dbReference type="EMBL" id="GAA1915247.1"/>
    </source>
</evidence>
<name>A0ABP5AME1_9MICC</name>
<evidence type="ECO:0000256" key="4">
    <source>
        <dbReference type="ARBA" id="ARBA00022989"/>
    </source>
</evidence>
<dbReference type="InterPro" id="IPR050250">
    <property type="entry name" value="Macrolide_Exporter_MacB"/>
</dbReference>
<sequence>MLQVALAQVRLNARRFIAVGVAVMIAVGFLTATLIINASSKASLTQSVGQSFRNADLVLSAGYDDDAKDWAILDEQTADLARSMDGVEDTYTVLAASVAVRDGRGSSYAVLANLPANDSLLPVDVVKGTLPAAAGEVAIDEQTAERRGITVGSLLPVVSAEDLEGAETPLTVTALVEASSDPRSMGTAQLYATEATTAPFTSMEFGFGSIQLALAEGASVTAVQTALTQALSDAGIKAVTVRTVEEETTELMAGFTGGQDSLTVILLAFAAVALLVCALVVSNTFSVLVAQRTRELALLRCIGAGRSQIRRSVLVEALLVGIVSSIVGVLAAVGLVGGIVAYLQTLPESGFATMDVQPLAVAAGMAAGVILTVLAALVPARAATAVAPLAALRPAEDVRAGTRRGRVRLVSGLVLTAGGAALLGYGAYDGDLLIALPGGILSFVGILMCSTLFIPPLVRAVGYLAAPLGVPGKLAAVNAVRNPQRTSATSSALLIGVTLVVMMMTGAATARSAFNDTLAGEFPVDVTVRGAIPVESPFTAKDASVAAAVENVDHAAFLPVAGLIDRDGEEVPVYTLDSADSPVLQDASMVPMAGTIMMPQGTKAETVTVRGAAGDVELKVVTSESRSFSALVSTDTAQLLGGVPEEQTPEQFRAQPLLWIAVADGLNTSAIMELQSALSEALNMQDYQIAGAVIERAAFEQVIDVLLMVVTGLLGVAVVIALVGVANTLSLSVLERTRESSLLRALGLTKGQLRGMLALEAVLIAGVAALIGLGLGAAYGWLGAQSALGSFADVVPALPWAQLGGVLAVALVAGLGASLLPARRAARLSPVAGLAAD</sequence>
<feature type="transmembrane region" description="Helical" evidence="7">
    <location>
        <begin position="356"/>
        <end position="378"/>
    </location>
</feature>
<evidence type="ECO:0000256" key="2">
    <source>
        <dbReference type="ARBA" id="ARBA00022475"/>
    </source>
</evidence>
<gene>
    <name evidence="10" type="ORF">GCM10009688_20310</name>
</gene>
<feature type="transmembrane region" description="Helical" evidence="7">
    <location>
        <begin position="16"/>
        <end position="36"/>
    </location>
</feature>
<evidence type="ECO:0000256" key="7">
    <source>
        <dbReference type="SAM" id="Phobius"/>
    </source>
</evidence>
<dbReference type="Proteomes" id="UP001500784">
    <property type="component" value="Unassembled WGS sequence"/>
</dbReference>
<dbReference type="Pfam" id="PF02687">
    <property type="entry name" value="FtsX"/>
    <property type="match status" value="2"/>
</dbReference>
<feature type="domain" description="ABC3 transporter permease C-terminal" evidence="8">
    <location>
        <begin position="268"/>
        <end position="384"/>
    </location>
</feature>
<evidence type="ECO:0000256" key="6">
    <source>
        <dbReference type="ARBA" id="ARBA00038076"/>
    </source>
</evidence>
<dbReference type="Pfam" id="PF12704">
    <property type="entry name" value="MacB_PCD"/>
    <property type="match status" value="1"/>
</dbReference>
<evidence type="ECO:0000256" key="3">
    <source>
        <dbReference type="ARBA" id="ARBA00022692"/>
    </source>
</evidence>
<dbReference type="InterPro" id="IPR025857">
    <property type="entry name" value="MacB_PCD"/>
</dbReference>
<comment type="caution">
    <text evidence="10">The sequence shown here is derived from an EMBL/GenBank/DDBJ whole genome shotgun (WGS) entry which is preliminary data.</text>
</comment>
<keyword evidence="2" id="KW-1003">Cell membrane</keyword>
<dbReference type="PANTHER" id="PTHR30572">
    <property type="entry name" value="MEMBRANE COMPONENT OF TRANSPORTER-RELATED"/>
    <property type="match status" value="1"/>
</dbReference>
<proteinExistence type="inferred from homology"/>
<feature type="transmembrane region" description="Helical" evidence="7">
    <location>
        <begin position="317"/>
        <end position="344"/>
    </location>
</feature>
<feature type="transmembrane region" description="Helical" evidence="7">
    <location>
        <begin position="409"/>
        <end position="428"/>
    </location>
</feature>
<evidence type="ECO:0000259" key="8">
    <source>
        <dbReference type="Pfam" id="PF02687"/>
    </source>
</evidence>
<accession>A0ABP5AME1</accession>
<feature type="transmembrane region" description="Helical" evidence="7">
    <location>
        <begin position="800"/>
        <end position="820"/>
    </location>
</feature>
<feature type="transmembrane region" description="Helical" evidence="7">
    <location>
        <begin position="491"/>
        <end position="510"/>
    </location>
</feature>
<organism evidence="10 11">
    <name type="scientific">Arthrobacter gandavensis</name>
    <dbReference type="NCBI Taxonomy" id="169960"/>
    <lineage>
        <taxon>Bacteria</taxon>
        <taxon>Bacillati</taxon>
        <taxon>Actinomycetota</taxon>
        <taxon>Actinomycetes</taxon>
        <taxon>Micrococcales</taxon>
        <taxon>Micrococcaceae</taxon>
        <taxon>Arthrobacter</taxon>
    </lineage>
</organism>
<keyword evidence="3 7" id="KW-0812">Transmembrane</keyword>
<feature type="transmembrane region" description="Helical" evidence="7">
    <location>
        <begin position="705"/>
        <end position="734"/>
    </location>
</feature>
<feature type="transmembrane region" description="Helical" evidence="7">
    <location>
        <begin position="264"/>
        <end position="290"/>
    </location>
</feature>
<comment type="subcellular location">
    <subcellularLocation>
        <location evidence="1">Cell membrane</location>
        <topology evidence="1">Multi-pass membrane protein</topology>
    </subcellularLocation>
</comment>
<dbReference type="PANTHER" id="PTHR30572:SF4">
    <property type="entry name" value="ABC TRANSPORTER PERMEASE YTRF"/>
    <property type="match status" value="1"/>
</dbReference>
<reference evidence="11" key="1">
    <citation type="journal article" date="2019" name="Int. J. Syst. Evol. Microbiol.">
        <title>The Global Catalogue of Microorganisms (GCM) 10K type strain sequencing project: providing services to taxonomists for standard genome sequencing and annotation.</title>
        <authorList>
            <consortium name="The Broad Institute Genomics Platform"/>
            <consortium name="The Broad Institute Genome Sequencing Center for Infectious Disease"/>
            <person name="Wu L."/>
            <person name="Ma J."/>
        </authorList>
    </citation>
    <scope>NUCLEOTIDE SEQUENCE [LARGE SCALE GENOMIC DNA]</scope>
    <source>
        <strain evidence="11">JCM 13316</strain>
    </source>
</reference>